<dbReference type="AlphaFoldDB" id="A0A1K1SH82"/>
<keyword evidence="4" id="KW-1185">Reference proteome</keyword>
<gene>
    <name evidence="1" type="ORF">SAMN05661012_05417</name>
    <name evidence="2" type="ORF">SR876_23915</name>
</gene>
<proteinExistence type="predicted"/>
<dbReference type="EMBL" id="CP140154">
    <property type="protein sequence ID" value="WQG87978.1"/>
    <property type="molecule type" value="Genomic_DNA"/>
</dbReference>
<sequence>MIIKFISLFFIMQVIAQLAFGQLNGDPLADLKMVDTVEGLFLCEIDAPLKCLNRLDNLESQAIINYDSTLLKHNLEQLYRKGLYYYLDHYNRQKITLYTQLISDKQSVIELYKQLHDLTVLNDETALATAVYDGTGYLRYKKFYAKFLCVDLGMVANMIPIIDKGECTYTNEDNLIDTKYIVKVLEFNIF</sequence>
<accession>A0A1K1SH82</accession>
<reference evidence="2 4" key="2">
    <citation type="submission" date="2023-11" db="EMBL/GenBank/DDBJ databases">
        <title>MicrobeMod: A computational toolkit for identifying prokaryotic methylation and restriction-modification with nanopore sequencing.</title>
        <authorList>
            <person name="Crits-Christoph A."/>
            <person name="Kang S.C."/>
            <person name="Lee H."/>
            <person name="Ostrov N."/>
        </authorList>
    </citation>
    <scope>NUCLEOTIDE SEQUENCE [LARGE SCALE GENOMIC DNA]</scope>
    <source>
        <strain evidence="2 4">ATCC 23090</strain>
    </source>
</reference>
<evidence type="ECO:0000313" key="4">
    <source>
        <dbReference type="Proteomes" id="UP001326715"/>
    </source>
</evidence>
<protein>
    <submittedName>
        <fullName evidence="1">Uncharacterized protein</fullName>
    </submittedName>
</protein>
<dbReference type="Proteomes" id="UP000183788">
    <property type="component" value="Unassembled WGS sequence"/>
</dbReference>
<organism evidence="1 3">
    <name type="scientific">Chitinophaga sancti</name>
    <dbReference type="NCBI Taxonomy" id="1004"/>
    <lineage>
        <taxon>Bacteria</taxon>
        <taxon>Pseudomonadati</taxon>
        <taxon>Bacteroidota</taxon>
        <taxon>Chitinophagia</taxon>
        <taxon>Chitinophagales</taxon>
        <taxon>Chitinophagaceae</taxon>
        <taxon>Chitinophaga</taxon>
    </lineage>
</organism>
<evidence type="ECO:0000313" key="2">
    <source>
        <dbReference type="EMBL" id="WQG87978.1"/>
    </source>
</evidence>
<reference evidence="1 3" key="1">
    <citation type="submission" date="2016-11" db="EMBL/GenBank/DDBJ databases">
        <authorList>
            <person name="Jaros S."/>
            <person name="Januszkiewicz K."/>
            <person name="Wedrychowicz H."/>
        </authorList>
    </citation>
    <scope>NUCLEOTIDE SEQUENCE [LARGE SCALE GENOMIC DNA]</scope>
    <source>
        <strain evidence="1 3">DSM 784</strain>
    </source>
</reference>
<dbReference type="EMBL" id="FPIZ01000022">
    <property type="protein sequence ID" value="SFW83484.1"/>
    <property type="molecule type" value="Genomic_DNA"/>
</dbReference>
<dbReference type="STRING" id="1004.SAMN05661012_05417"/>
<dbReference type="Proteomes" id="UP001326715">
    <property type="component" value="Chromosome"/>
</dbReference>
<dbReference type="RefSeq" id="WP_143150896.1">
    <property type="nucleotide sequence ID" value="NZ_CP139972.1"/>
</dbReference>
<name>A0A1K1SH82_9BACT</name>
<evidence type="ECO:0000313" key="3">
    <source>
        <dbReference type="Proteomes" id="UP000183788"/>
    </source>
</evidence>
<dbReference type="OrthoDB" id="9825724at2"/>
<evidence type="ECO:0000313" key="1">
    <source>
        <dbReference type="EMBL" id="SFW83484.1"/>
    </source>
</evidence>